<feature type="compositionally biased region" description="Basic and acidic residues" evidence="1">
    <location>
        <begin position="132"/>
        <end position="148"/>
    </location>
</feature>
<keyword evidence="3" id="KW-1185">Reference proteome</keyword>
<feature type="region of interest" description="Disordered" evidence="1">
    <location>
        <begin position="103"/>
        <end position="157"/>
    </location>
</feature>
<gene>
    <name evidence="2" type="ORF">HDU87_003004</name>
</gene>
<protein>
    <submittedName>
        <fullName evidence="2">Uncharacterized protein</fullName>
    </submittedName>
</protein>
<dbReference type="Proteomes" id="UP001212152">
    <property type="component" value="Unassembled WGS sequence"/>
</dbReference>
<comment type="caution">
    <text evidence="2">The sequence shown here is derived from an EMBL/GenBank/DDBJ whole genome shotgun (WGS) entry which is preliminary data.</text>
</comment>
<organism evidence="2 3">
    <name type="scientific">Geranomyces variabilis</name>
    <dbReference type="NCBI Taxonomy" id="109894"/>
    <lineage>
        <taxon>Eukaryota</taxon>
        <taxon>Fungi</taxon>
        <taxon>Fungi incertae sedis</taxon>
        <taxon>Chytridiomycota</taxon>
        <taxon>Chytridiomycota incertae sedis</taxon>
        <taxon>Chytridiomycetes</taxon>
        <taxon>Spizellomycetales</taxon>
        <taxon>Powellomycetaceae</taxon>
        <taxon>Geranomyces</taxon>
    </lineage>
</organism>
<accession>A0AAD5TLC6</accession>
<dbReference type="AlphaFoldDB" id="A0AAD5TLC6"/>
<sequence>MSASIVIPSTVIADAPDWIPNVLLRTRVDPDLEAESELLRAKYPPSQPHALDEQAINDTLGVLAFQIQEHDEQITELLRMNAEQDLAGELKARLPAAAAAAATLTASSRRESDKAALESALMWMSSGPQSWEEERRRREERERQEAERRRRTGLGLA</sequence>
<proteinExistence type="predicted"/>
<evidence type="ECO:0000313" key="2">
    <source>
        <dbReference type="EMBL" id="KAJ3179394.1"/>
    </source>
</evidence>
<evidence type="ECO:0000313" key="3">
    <source>
        <dbReference type="Proteomes" id="UP001212152"/>
    </source>
</evidence>
<reference evidence="2" key="1">
    <citation type="submission" date="2020-05" db="EMBL/GenBank/DDBJ databases">
        <title>Phylogenomic resolution of chytrid fungi.</title>
        <authorList>
            <person name="Stajich J.E."/>
            <person name="Amses K."/>
            <person name="Simmons R."/>
            <person name="Seto K."/>
            <person name="Myers J."/>
            <person name="Bonds A."/>
            <person name="Quandt C.A."/>
            <person name="Barry K."/>
            <person name="Liu P."/>
            <person name="Grigoriev I."/>
            <person name="Longcore J.E."/>
            <person name="James T.Y."/>
        </authorList>
    </citation>
    <scope>NUCLEOTIDE SEQUENCE</scope>
    <source>
        <strain evidence="2">JEL0379</strain>
    </source>
</reference>
<evidence type="ECO:0000256" key="1">
    <source>
        <dbReference type="SAM" id="MobiDB-lite"/>
    </source>
</evidence>
<name>A0AAD5TLC6_9FUNG</name>
<dbReference type="EMBL" id="JADGJQ010000021">
    <property type="protein sequence ID" value="KAJ3179394.1"/>
    <property type="molecule type" value="Genomic_DNA"/>
</dbReference>